<sequence>MSLTGPGLFFKASTPSRCLIPHDRFKQDEEWKSQISGNENCISLTAQTCLDGWFGTNCQYQCHCAGSAVCDKVDGSCSSGCHSDFFGPACQYNRIGFTASGLNWLTDNNDATCKTGSSQSVTVTLNTAIPLTWVRVVVTDADECCNVRLVNFKLTALSGASTDTIFTYDEPGTTQALYTVVPSPRISFPVSQVRFDLVSPNVILTLCEVLVYGGGCYRQKTQTK</sequence>
<evidence type="ECO:0000313" key="2">
    <source>
        <dbReference type="Proteomes" id="UP000762676"/>
    </source>
</evidence>
<proteinExistence type="predicted"/>
<keyword evidence="2" id="KW-1185">Reference proteome</keyword>
<dbReference type="Gene3D" id="2.60.120.260">
    <property type="entry name" value="Galactose-binding domain-like"/>
    <property type="match status" value="1"/>
</dbReference>
<accession>A0AAV4FUM4</accession>
<reference evidence="1 2" key="1">
    <citation type="journal article" date="2021" name="Elife">
        <title>Chloroplast acquisition without the gene transfer in kleptoplastic sea slugs, Plakobranchus ocellatus.</title>
        <authorList>
            <person name="Maeda T."/>
            <person name="Takahashi S."/>
            <person name="Yoshida T."/>
            <person name="Shimamura S."/>
            <person name="Takaki Y."/>
            <person name="Nagai Y."/>
            <person name="Toyoda A."/>
            <person name="Suzuki Y."/>
            <person name="Arimoto A."/>
            <person name="Ishii H."/>
            <person name="Satoh N."/>
            <person name="Nishiyama T."/>
            <person name="Hasebe M."/>
            <person name="Maruyama T."/>
            <person name="Minagawa J."/>
            <person name="Obokata J."/>
            <person name="Shigenobu S."/>
        </authorList>
    </citation>
    <scope>NUCLEOTIDE SEQUENCE [LARGE SCALE GENOMIC DNA]</scope>
</reference>
<protein>
    <submittedName>
        <fullName evidence="1">Fucolectin-related protein</fullName>
    </submittedName>
</protein>
<comment type="caution">
    <text evidence="1">The sequence shown here is derived from an EMBL/GenBank/DDBJ whole genome shotgun (WGS) entry which is preliminary data.</text>
</comment>
<dbReference type="AlphaFoldDB" id="A0AAV4FUM4"/>
<gene>
    <name evidence="1" type="ORF">ElyMa_005817500</name>
</gene>
<name>A0AAV4FUM4_9GAST</name>
<dbReference type="EMBL" id="BMAT01011679">
    <property type="protein sequence ID" value="GFR77137.1"/>
    <property type="molecule type" value="Genomic_DNA"/>
</dbReference>
<dbReference type="Proteomes" id="UP000762676">
    <property type="component" value="Unassembled WGS sequence"/>
</dbReference>
<dbReference type="Gene3D" id="2.170.300.10">
    <property type="entry name" value="Tie2 ligand-binding domain superfamily"/>
    <property type="match status" value="1"/>
</dbReference>
<evidence type="ECO:0000313" key="1">
    <source>
        <dbReference type="EMBL" id="GFR77137.1"/>
    </source>
</evidence>
<organism evidence="1 2">
    <name type="scientific">Elysia marginata</name>
    <dbReference type="NCBI Taxonomy" id="1093978"/>
    <lineage>
        <taxon>Eukaryota</taxon>
        <taxon>Metazoa</taxon>
        <taxon>Spiralia</taxon>
        <taxon>Lophotrochozoa</taxon>
        <taxon>Mollusca</taxon>
        <taxon>Gastropoda</taxon>
        <taxon>Heterobranchia</taxon>
        <taxon>Euthyneura</taxon>
        <taxon>Panpulmonata</taxon>
        <taxon>Sacoglossa</taxon>
        <taxon>Placobranchoidea</taxon>
        <taxon>Plakobranchidae</taxon>
        <taxon>Elysia</taxon>
    </lineage>
</organism>